<dbReference type="Gene3D" id="2.60.40.2620">
    <property type="entry name" value="Fimbrillin-like"/>
    <property type="match status" value="1"/>
</dbReference>
<dbReference type="CDD" id="cd13120">
    <property type="entry name" value="BF2867_like_N"/>
    <property type="match status" value="1"/>
</dbReference>
<reference evidence="1 2" key="1">
    <citation type="submission" date="2011-08" db="EMBL/GenBank/DDBJ databases">
        <title>The Genome Sequence of Alistipes indistinctus YIT 12060.</title>
        <authorList>
            <consortium name="The Broad Institute Genome Sequencing Platform"/>
            <person name="Earl A."/>
            <person name="Ward D."/>
            <person name="Feldgarden M."/>
            <person name="Gevers D."/>
            <person name="Morotomi M."/>
            <person name="Young S.K."/>
            <person name="Zeng Q."/>
            <person name="Gargeya S."/>
            <person name="Fitzgerald M."/>
            <person name="Haas B."/>
            <person name="Abouelleil A."/>
            <person name="Alvarado L."/>
            <person name="Arachchi H.M."/>
            <person name="Berlin A."/>
            <person name="Brown A."/>
            <person name="Chapman S.B."/>
            <person name="Chen Z."/>
            <person name="Dunbar C."/>
            <person name="Freedman E."/>
            <person name="Gearin G."/>
            <person name="Gellesch M."/>
            <person name="Goldberg J."/>
            <person name="Griggs A."/>
            <person name="Gujja S."/>
            <person name="Heiman D."/>
            <person name="Howarth C."/>
            <person name="Larson L."/>
            <person name="Lui A."/>
            <person name="MacDonald P.J.P."/>
            <person name="Montmayeur A."/>
            <person name="Murphy C."/>
            <person name="Neiman D."/>
            <person name="Pearson M."/>
            <person name="Priest M."/>
            <person name="Roberts A."/>
            <person name="Saif S."/>
            <person name="Shea T."/>
            <person name="Shenoy N."/>
            <person name="Sisk P."/>
            <person name="Stolte C."/>
            <person name="Sykes S."/>
            <person name="Wortman J."/>
            <person name="Nusbaum C."/>
            <person name="Birren B."/>
        </authorList>
    </citation>
    <scope>NUCLEOTIDE SEQUENCE [LARGE SCALE GENOMIC DNA]</scope>
    <source>
        <strain evidence="1 2">YIT 12060</strain>
    </source>
</reference>
<accession>G5H9T3</accession>
<dbReference type="PATRIC" id="fig|742725.3.peg.1479"/>
<dbReference type="Proteomes" id="UP000006008">
    <property type="component" value="Unassembled WGS sequence"/>
</dbReference>
<sequence length="852" mass="91351">MNTIRFIIISLTAAVAAVSCTKNEMEGYGYGDGRIGFIGNPGDAFTRGMPVESVADIPDMGVFAYYTGNGTSNNWGANGATATPDFMNNVKVSHNSGSWTYDNPAYWPQAADANISFFAYSPHAAAANGITPNVTTGIPTISYTVPTNCSDQPDLMVSALVADRNKTNNGSAPVNFQMRHALTCIGFKASGNGQQIIKLEIQGVKIDGILTTNADGTFSWNIASSSTGNFEATVDTDVYLDPSSQLVNTGGGYLMMIPQTLPTGARLIVGVDDGRPDVEFDLSGITWSPGQRINYSLSVSPDAIIMLTPEKIVLPPMGGFSQFNVIVQNESPKAWTIAGTNFYICDNLADLQGWAAGTLTAANVKNLDGTIPVIGSYSGSGTTTLYAWKPTSNNSTTNEITGTIVNTDDTDIKINLVQLPDYASSVIHASYIHDQYVGAYWKNNQKGERIIRIPVSSSLLAGSWDASVFWLGDGWSAGDIVFSTEDSDDAGITYNRSTETPADMLLPANDATFIVSGHLSSASGSVVSGTGNYISFRIGLTSTYTPTTAVPVRYALVLLRYGSPQKYHVIFIRQGEEADYLMHPNDNSRGLSAVRFSAYNATASDMANSSIYTDILGNLSNAAFTDYPSQAGALYQWAPLIYPRRAYNVDITTVPTGWLSQTNPNFWESIKNTYETCPPGYRRPNDGSTSAVALNNSASNISNSEIRQSLYANPPIGGNQSNGNMRWGFYADGFFDRRAHNNPYVGPGVNGYDVREGNTAVAWGTKDIAYIGTLFFNPSTNSPRRNASIFVPGAGYKYSFDGELIEAGQCAALLTASASDTGNMWYLIGTANAQQLESSKASAMSLRCVKAE</sequence>
<comment type="caution">
    <text evidence="1">The sequence shown here is derived from an EMBL/GenBank/DDBJ whole genome shotgun (WGS) entry which is preliminary data.</text>
</comment>
<dbReference type="InterPro" id="IPR025049">
    <property type="entry name" value="Mfa-like_1"/>
</dbReference>
<gene>
    <name evidence="1" type="ORF">HMPREF9450_01398</name>
</gene>
<protein>
    <recommendedName>
        <fullName evidence="3">Fimbrillin family protein</fullName>
    </recommendedName>
</protein>
<dbReference type="eggNOG" id="ENOG5033PWV">
    <property type="taxonomic scope" value="Bacteria"/>
</dbReference>
<dbReference type="AlphaFoldDB" id="G5H9T3"/>
<dbReference type="PROSITE" id="PS51257">
    <property type="entry name" value="PROKAR_LIPOPROTEIN"/>
    <property type="match status" value="1"/>
</dbReference>
<dbReference type="EMBL" id="ADLD01000013">
    <property type="protein sequence ID" value="EHB91349.1"/>
    <property type="molecule type" value="Genomic_DNA"/>
</dbReference>
<evidence type="ECO:0008006" key="3">
    <source>
        <dbReference type="Google" id="ProtNLM"/>
    </source>
</evidence>
<organism evidence="1 2">
    <name type="scientific">Alistipes indistinctus YIT 12060</name>
    <dbReference type="NCBI Taxonomy" id="742725"/>
    <lineage>
        <taxon>Bacteria</taxon>
        <taxon>Pseudomonadati</taxon>
        <taxon>Bacteroidota</taxon>
        <taxon>Bacteroidia</taxon>
        <taxon>Bacteroidales</taxon>
        <taxon>Rikenellaceae</taxon>
        <taxon>Alistipes</taxon>
    </lineage>
</organism>
<evidence type="ECO:0000313" key="1">
    <source>
        <dbReference type="EMBL" id="EHB91349.1"/>
    </source>
</evidence>
<name>G5H9T3_9BACT</name>
<dbReference type="CDD" id="cd13121">
    <property type="entry name" value="BF2867_like_C"/>
    <property type="match status" value="1"/>
</dbReference>
<dbReference type="InterPro" id="IPR042278">
    <property type="entry name" value="Mfa-like_1_N"/>
</dbReference>
<proteinExistence type="predicted"/>
<dbReference type="Pfam" id="PF13149">
    <property type="entry name" value="Mfa_like_1"/>
    <property type="match status" value="1"/>
</dbReference>
<dbReference type="OrthoDB" id="1005235at2"/>
<dbReference type="HOGENOM" id="CLU_334847_0_0_10"/>
<keyword evidence="2" id="KW-1185">Reference proteome</keyword>
<evidence type="ECO:0000313" key="2">
    <source>
        <dbReference type="Proteomes" id="UP000006008"/>
    </source>
</evidence>